<comment type="caution">
    <text evidence="2">The sequence shown here is derived from an EMBL/GenBank/DDBJ whole genome shotgun (WGS) entry which is preliminary data.</text>
</comment>
<evidence type="ECO:0000313" key="4">
    <source>
        <dbReference type="Proteomes" id="UP000435112"/>
    </source>
</evidence>
<gene>
    <name evidence="2" type="ORF">PR001_g2755</name>
    <name evidence="1" type="ORF">PR002_g1037</name>
</gene>
<dbReference type="EMBL" id="QXFU01000028">
    <property type="protein sequence ID" value="KAE9047441.1"/>
    <property type="molecule type" value="Genomic_DNA"/>
</dbReference>
<organism evidence="2 3">
    <name type="scientific">Phytophthora rubi</name>
    <dbReference type="NCBI Taxonomy" id="129364"/>
    <lineage>
        <taxon>Eukaryota</taxon>
        <taxon>Sar</taxon>
        <taxon>Stramenopiles</taxon>
        <taxon>Oomycota</taxon>
        <taxon>Peronosporomycetes</taxon>
        <taxon>Peronosporales</taxon>
        <taxon>Peronosporaceae</taxon>
        <taxon>Phytophthora</taxon>
    </lineage>
</organism>
<sequence>MCTAAWLLYVSSSSGCQTEYYSCFDRGYIRLSSHAQCTWMISPCTHIFATAETHCSLRIHHPVIATLNDP</sequence>
<name>A0A6A3NZD9_9STRA</name>
<evidence type="ECO:0000313" key="3">
    <source>
        <dbReference type="Proteomes" id="UP000429607"/>
    </source>
</evidence>
<reference evidence="3 4" key="1">
    <citation type="submission" date="2018-09" db="EMBL/GenBank/DDBJ databases">
        <title>Genomic investigation of the strawberry pathogen Phytophthora fragariae indicates pathogenicity is determined by transcriptional variation in three key races.</title>
        <authorList>
            <person name="Adams T.M."/>
            <person name="Armitage A.D."/>
            <person name="Sobczyk M.K."/>
            <person name="Bates H.J."/>
            <person name="Dunwell J.M."/>
            <person name="Nellist C.F."/>
            <person name="Harrison R.J."/>
        </authorList>
    </citation>
    <scope>NUCLEOTIDE SEQUENCE [LARGE SCALE GENOMIC DNA]</scope>
    <source>
        <strain evidence="2 3">SCRP249</strain>
        <strain evidence="1 4">SCRP324</strain>
    </source>
</reference>
<evidence type="ECO:0000313" key="2">
    <source>
        <dbReference type="EMBL" id="KAE9050043.1"/>
    </source>
</evidence>
<dbReference type="EMBL" id="QXFV01000097">
    <property type="protein sequence ID" value="KAE9050043.1"/>
    <property type="molecule type" value="Genomic_DNA"/>
</dbReference>
<proteinExistence type="predicted"/>
<dbReference type="AlphaFoldDB" id="A0A6A3NZD9"/>
<protein>
    <submittedName>
        <fullName evidence="2">Uncharacterized protein</fullName>
    </submittedName>
</protein>
<dbReference type="Proteomes" id="UP000429607">
    <property type="component" value="Unassembled WGS sequence"/>
</dbReference>
<accession>A0A6A3NZD9</accession>
<dbReference type="Proteomes" id="UP000435112">
    <property type="component" value="Unassembled WGS sequence"/>
</dbReference>
<evidence type="ECO:0000313" key="1">
    <source>
        <dbReference type="EMBL" id="KAE9047441.1"/>
    </source>
</evidence>